<protein>
    <submittedName>
        <fullName evidence="5">Membrane protein</fullName>
    </submittedName>
</protein>
<gene>
    <name evidence="5" type="ORF">JOC28_001547</name>
</gene>
<comment type="caution">
    <text evidence="5">The sequence shown here is derived from an EMBL/GenBank/DDBJ whole genome shotgun (WGS) entry which is preliminary data.</text>
</comment>
<dbReference type="InterPro" id="IPR018702">
    <property type="entry name" value="DUF2207"/>
</dbReference>
<feature type="signal peptide" evidence="2">
    <location>
        <begin position="1"/>
        <end position="25"/>
    </location>
</feature>
<feature type="transmembrane region" description="Helical" evidence="1">
    <location>
        <begin position="449"/>
        <end position="473"/>
    </location>
</feature>
<dbReference type="EMBL" id="JAFBEH010000033">
    <property type="protein sequence ID" value="MBM7643246.1"/>
    <property type="molecule type" value="Genomic_DNA"/>
</dbReference>
<dbReference type="Pfam" id="PF09972">
    <property type="entry name" value="DUF2207"/>
    <property type="match status" value="1"/>
</dbReference>
<accession>A0ABS2PT82</accession>
<name>A0ABS2PT82_9STRE</name>
<organism evidence="5 6">
    <name type="scientific">Streptococcus loxodontisalivarius</name>
    <dbReference type="NCBI Taxonomy" id="1349415"/>
    <lineage>
        <taxon>Bacteria</taxon>
        <taxon>Bacillati</taxon>
        <taxon>Bacillota</taxon>
        <taxon>Bacilli</taxon>
        <taxon>Lactobacillales</taxon>
        <taxon>Streptococcaceae</taxon>
        <taxon>Streptococcus</taxon>
    </lineage>
</organism>
<keyword evidence="6" id="KW-1185">Reference proteome</keyword>
<evidence type="ECO:0000256" key="1">
    <source>
        <dbReference type="SAM" id="Phobius"/>
    </source>
</evidence>
<dbReference type="RefSeq" id="WP_205010108.1">
    <property type="nucleotide sequence ID" value="NZ_JAFBEH010000033.1"/>
</dbReference>
<feature type="chain" id="PRO_5045205188" evidence="2">
    <location>
        <begin position="26"/>
        <end position="632"/>
    </location>
</feature>
<keyword evidence="1" id="KW-1133">Transmembrane helix</keyword>
<reference evidence="5 6" key="1">
    <citation type="submission" date="2021-01" db="EMBL/GenBank/DDBJ databases">
        <title>Genomic Encyclopedia of Type Strains, Phase IV (KMG-IV): sequencing the most valuable type-strain genomes for metagenomic binning, comparative biology and taxonomic classification.</title>
        <authorList>
            <person name="Goeker M."/>
        </authorList>
    </citation>
    <scope>NUCLEOTIDE SEQUENCE [LARGE SCALE GENOMIC DNA]</scope>
    <source>
        <strain evidence="5 6">DSM 27382</strain>
    </source>
</reference>
<keyword evidence="2" id="KW-0732">Signal</keyword>
<feature type="domain" description="DUF2207" evidence="3">
    <location>
        <begin position="31"/>
        <end position="203"/>
    </location>
</feature>
<sequence length="632" mass="71012">MKRISQLMYLGIVSILFLFTASVFADEVDYSIPSYQGILTIHEDNSATFIEAVTYSFDSSYNGQYVTLGKAGNMPDGFDIEGNPSVLVSKNGTTSSVTPELENLSDGYRLKIYNSGSSGDKVTVTVTWRLKNILYKYEDIAELNWVPISDWDETLQKVDFTVETDKSASKSQLFAHLGYLKSVSQISQEDNSYHISTSNVSGKLELHAYWNSDIISGQAISSSHLKTFLSKEDEISRNNQRLLKMVNLYLPLTVLGLFVLAYLLYSFYKKSINRYYLKPVRLYEMPDNLSPLAVSQLVYNQSLYDLSPLGKGGSGGRIDFKNLLQAELLDLIDKKAISIEKEASSYRLTLTQKAELDDFESDFIRLAFGANQTLMVSQLFSDYYFDEQTEEKLKQLYMGSDLEEEMRRSGNRVINRLKKQATAISDKVKASLSDYPKTYRDVTSRESGLTIWSGIILTLVAILSICVFFYLIYQSYFEPVFLFYIVTGIASVFGLIYLIRESYLIASYGALTPEGGQIRQLWESFDKMMEDIGNFKEAELESLIIWNRMLVYATLFGRADKVEHYMKIRQIDVSDQQLVMIYPYLTPHLGYVSGQFHHSLDSAQSASHFSISSGGSSGGFSGGGGGGGGGAF</sequence>
<evidence type="ECO:0000256" key="2">
    <source>
        <dbReference type="SAM" id="SignalP"/>
    </source>
</evidence>
<feature type="transmembrane region" description="Helical" evidence="1">
    <location>
        <begin position="479"/>
        <end position="499"/>
    </location>
</feature>
<dbReference type="Pfam" id="PF20990">
    <property type="entry name" value="DUF2207_C"/>
    <property type="match status" value="1"/>
</dbReference>
<evidence type="ECO:0000313" key="6">
    <source>
        <dbReference type="Proteomes" id="UP000697472"/>
    </source>
</evidence>
<keyword evidence="1" id="KW-0812">Transmembrane</keyword>
<dbReference type="Proteomes" id="UP000697472">
    <property type="component" value="Unassembled WGS sequence"/>
</dbReference>
<feature type="transmembrane region" description="Helical" evidence="1">
    <location>
        <begin position="248"/>
        <end position="268"/>
    </location>
</feature>
<evidence type="ECO:0000259" key="4">
    <source>
        <dbReference type="Pfam" id="PF20990"/>
    </source>
</evidence>
<feature type="domain" description="Predicted membrane protein YciQ-like C-terminal" evidence="4">
    <location>
        <begin position="283"/>
        <end position="566"/>
    </location>
</feature>
<keyword evidence="1" id="KW-0472">Membrane</keyword>
<dbReference type="InterPro" id="IPR048389">
    <property type="entry name" value="YciQ-like_C"/>
</dbReference>
<evidence type="ECO:0000313" key="5">
    <source>
        <dbReference type="EMBL" id="MBM7643246.1"/>
    </source>
</evidence>
<proteinExistence type="predicted"/>
<evidence type="ECO:0000259" key="3">
    <source>
        <dbReference type="Pfam" id="PF09972"/>
    </source>
</evidence>